<name>A0A0G1T3L8_9BACT</name>
<protein>
    <submittedName>
        <fullName evidence="1">Uncharacterized protein</fullName>
    </submittedName>
</protein>
<dbReference type="Proteomes" id="UP000034682">
    <property type="component" value="Unassembled WGS sequence"/>
</dbReference>
<dbReference type="EMBL" id="LCOK01000023">
    <property type="protein sequence ID" value="KKU76379.1"/>
    <property type="molecule type" value="Genomic_DNA"/>
</dbReference>
<sequence>MATKKVVVRTGAKVPVSGQYRAGSGKAEVTLIKGHRVPPNRTGKLETWHLVDKTRHPKKKN</sequence>
<organism evidence="1 2">
    <name type="scientific">Candidatus Giovannonibacteria bacterium GW2011_GWB1_47_6b</name>
    <dbReference type="NCBI Taxonomy" id="1618655"/>
    <lineage>
        <taxon>Bacteria</taxon>
        <taxon>Candidatus Giovannoniibacteriota</taxon>
    </lineage>
</organism>
<accession>A0A0G1T3L8</accession>
<evidence type="ECO:0000313" key="2">
    <source>
        <dbReference type="Proteomes" id="UP000034682"/>
    </source>
</evidence>
<evidence type="ECO:0000313" key="1">
    <source>
        <dbReference type="EMBL" id="KKU76379.1"/>
    </source>
</evidence>
<reference evidence="1 2" key="1">
    <citation type="journal article" date="2015" name="Nature">
        <title>rRNA introns, odd ribosomes, and small enigmatic genomes across a large radiation of phyla.</title>
        <authorList>
            <person name="Brown C.T."/>
            <person name="Hug L.A."/>
            <person name="Thomas B.C."/>
            <person name="Sharon I."/>
            <person name="Castelle C.J."/>
            <person name="Singh A."/>
            <person name="Wilkins M.J."/>
            <person name="Williams K.H."/>
            <person name="Banfield J.F."/>
        </authorList>
    </citation>
    <scope>NUCLEOTIDE SEQUENCE [LARGE SCALE GENOMIC DNA]</scope>
</reference>
<gene>
    <name evidence="1" type="ORF">UY02_C0023G0003</name>
</gene>
<comment type="caution">
    <text evidence="1">The sequence shown here is derived from an EMBL/GenBank/DDBJ whole genome shotgun (WGS) entry which is preliminary data.</text>
</comment>
<dbReference type="AlphaFoldDB" id="A0A0G1T3L8"/>
<proteinExistence type="predicted"/>